<dbReference type="PROSITE" id="PS00092">
    <property type="entry name" value="N6_MTASE"/>
    <property type="match status" value="1"/>
</dbReference>
<proteinExistence type="predicted"/>
<dbReference type="SUPFAM" id="SSF53335">
    <property type="entry name" value="S-adenosyl-L-methionine-dependent methyltransferases"/>
    <property type="match status" value="1"/>
</dbReference>
<dbReference type="GO" id="GO:0008170">
    <property type="term" value="F:N-methyltransferase activity"/>
    <property type="evidence" value="ECO:0007669"/>
    <property type="project" value="UniProtKB-ARBA"/>
</dbReference>
<dbReference type="Pfam" id="PF05175">
    <property type="entry name" value="MTS"/>
    <property type="match status" value="1"/>
</dbReference>
<dbReference type="InterPro" id="IPR050210">
    <property type="entry name" value="tRNA_Adenine-N(6)_MTase"/>
</dbReference>
<sequence length="231" mass="26623">MKDDYLYGTPWHIHQEKGMYHFNSDTEFLGRMLQLEEGMRVLDVGTNNGALLLYAAMHTTTLAGIDLFPETIALAEENLKRNGLTGKLTVSRLQDYQDEPFDAIICNPPYFATKKDSLKNDNLYLRAARHEEYLTMKELFAHSARLLKKEGTLQMVHRADQKDQLLAAAADYGLFPYWYRLACKKENGIGQSIVICFGRHQYPCYEYAPACMNQRDSFALDQQEAELWKSF</sequence>
<dbReference type="GO" id="GO:0032259">
    <property type="term" value="P:methylation"/>
    <property type="evidence" value="ECO:0007669"/>
    <property type="project" value="UniProtKB-KW"/>
</dbReference>
<feature type="domain" description="Methyltransferase small" evidence="1">
    <location>
        <begin position="22"/>
        <end position="162"/>
    </location>
</feature>
<evidence type="ECO:0000313" key="2">
    <source>
        <dbReference type="EMBL" id="MDX8419208.1"/>
    </source>
</evidence>
<dbReference type="EMBL" id="JALBUR010000006">
    <property type="protein sequence ID" value="MDX8419208.1"/>
    <property type="molecule type" value="Genomic_DNA"/>
</dbReference>
<name>A0AB35U2D3_9FIRM</name>
<dbReference type="PANTHER" id="PTHR47739">
    <property type="entry name" value="TRNA1(VAL) (ADENINE(37)-N6)-METHYLTRANSFERASE"/>
    <property type="match status" value="1"/>
</dbReference>
<dbReference type="Proteomes" id="UP001286174">
    <property type="component" value="Unassembled WGS sequence"/>
</dbReference>
<comment type="caution">
    <text evidence="2">The sequence shown here is derived from an EMBL/GenBank/DDBJ whole genome shotgun (WGS) entry which is preliminary data.</text>
</comment>
<dbReference type="Gene3D" id="3.40.50.150">
    <property type="entry name" value="Vaccinia Virus protein VP39"/>
    <property type="match status" value="1"/>
</dbReference>
<accession>A0AB35U2D3</accession>
<keyword evidence="3" id="KW-1185">Reference proteome</keyword>
<protein>
    <submittedName>
        <fullName evidence="2">Methyltransferase</fullName>
    </submittedName>
</protein>
<keyword evidence="2" id="KW-0489">Methyltransferase</keyword>
<reference evidence="2 3" key="1">
    <citation type="submission" date="2022-03" db="EMBL/GenBank/DDBJ databases">
        <title>Novel taxa within the pig intestine.</title>
        <authorList>
            <person name="Wylensek D."/>
            <person name="Bishof K."/>
            <person name="Afrizal A."/>
            <person name="Clavel T."/>
        </authorList>
    </citation>
    <scope>NUCLEOTIDE SEQUENCE [LARGE SCALE GENOMIC DNA]</scope>
    <source>
        <strain evidence="2 3">CLA-KB-P133</strain>
    </source>
</reference>
<dbReference type="GO" id="GO:0003676">
    <property type="term" value="F:nucleic acid binding"/>
    <property type="evidence" value="ECO:0007669"/>
    <property type="project" value="InterPro"/>
</dbReference>
<dbReference type="InterPro" id="IPR002052">
    <property type="entry name" value="DNA_methylase_N6_adenine_CS"/>
</dbReference>
<dbReference type="GO" id="GO:0008757">
    <property type="term" value="F:S-adenosylmethionine-dependent methyltransferase activity"/>
    <property type="evidence" value="ECO:0007669"/>
    <property type="project" value="UniProtKB-ARBA"/>
</dbReference>
<dbReference type="InterPro" id="IPR007848">
    <property type="entry name" value="Small_mtfrase_dom"/>
</dbReference>
<dbReference type="InterPro" id="IPR029063">
    <property type="entry name" value="SAM-dependent_MTases_sf"/>
</dbReference>
<evidence type="ECO:0000259" key="1">
    <source>
        <dbReference type="Pfam" id="PF05175"/>
    </source>
</evidence>
<dbReference type="RefSeq" id="WP_370595697.1">
    <property type="nucleotide sequence ID" value="NZ_JALBUR010000006.1"/>
</dbReference>
<dbReference type="AlphaFoldDB" id="A0AB35U2D3"/>
<gene>
    <name evidence="2" type="ORF">MOZ60_03765</name>
</gene>
<organism evidence="2 3">
    <name type="scientific">Grylomicrobium aquisgranensis</name>
    <dbReference type="NCBI Taxonomy" id="2926318"/>
    <lineage>
        <taxon>Bacteria</taxon>
        <taxon>Bacillati</taxon>
        <taxon>Bacillota</taxon>
        <taxon>Erysipelotrichia</taxon>
        <taxon>Erysipelotrichales</taxon>
        <taxon>Erysipelotrichaceae</taxon>
        <taxon>Grylomicrobium</taxon>
    </lineage>
</organism>
<dbReference type="CDD" id="cd02440">
    <property type="entry name" value="AdoMet_MTases"/>
    <property type="match status" value="1"/>
</dbReference>
<keyword evidence="2" id="KW-0808">Transferase</keyword>
<evidence type="ECO:0000313" key="3">
    <source>
        <dbReference type="Proteomes" id="UP001286174"/>
    </source>
</evidence>
<dbReference type="PANTHER" id="PTHR47739:SF1">
    <property type="entry name" value="TRNA1(VAL) (ADENINE(37)-N6)-METHYLTRANSFERASE"/>
    <property type="match status" value="1"/>
</dbReference>